<feature type="signal peptide" evidence="1">
    <location>
        <begin position="1"/>
        <end position="18"/>
    </location>
</feature>
<evidence type="ECO:0000313" key="3">
    <source>
        <dbReference type="EnsemblMetazoa" id="ISCW011094-PA"/>
    </source>
</evidence>
<dbReference type="InParanoid" id="B7Q433"/>
<dbReference type="AlphaFoldDB" id="B7Q433"/>
<dbReference type="VEuPathDB" id="VectorBase:ISCW011094"/>
<evidence type="ECO:0000313" key="2">
    <source>
        <dbReference type="EMBL" id="EEC13608.1"/>
    </source>
</evidence>
<dbReference type="VEuPathDB" id="VectorBase:ISCI011094"/>
<reference evidence="3" key="2">
    <citation type="submission" date="2020-05" db="UniProtKB">
        <authorList>
            <consortium name="EnsemblMetazoa"/>
        </authorList>
    </citation>
    <scope>IDENTIFICATION</scope>
    <source>
        <strain evidence="3">wikel</strain>
    </source>
</reference>
<dbReference type="PaxDb" id="6945-B7Q433"/>
<evidence type="ECO:0000256" key="1">
    <source>
        <dbReference type="SAM" id="SignalP"/>
    </source>
</evidence>
<organism>
    <name type="scientific">Ixodes scapularis</name>
    <name type="common">Black-legged tick</name>
    <name type="synonym">Deer tick</name>
    <dbReference type="NCBI Taxonomy" id="6945"/>
    <lineage>
        <taxon>Eukaryota</taxon>
        <taxon>Metazoa</taxon>
        <taxon>Ecdysozoa</taxon>
        <taxon>Arthropoda</taxon>
        <taxon>Chelicerata</taxon>
        <taxon>Arachnida</taxon>
        <taxon>Acari</taxon>
        <taxon>Parasitiformes</taxon>
        <taxon>Ixodida</taxon>
        <taxon>Ixodoidea</taxon>
        <taxon>Ixodidae</taxon>
        <taxon>Ixodinae</taxon>
        <taxon>Ixodes</taxon>
    </lineage>
</organism>
<gene>
    <name evidence="2" type="ORF">IscW_ISCW011094</name>
</gene>
<dbReference type="Proteomes" id="UP000001555">
    <property type="component" value="Unassembled WGS sequence"/>
</dbReference>
<proteinExistence type="predicted"/>
<sequence>EVLFLFLVFLFELRFSSCSLKRFEFQGERDQHISPKKHTEEKTKELIGRRSLVISFPPQNTII</sequence>
<feature type="chain" id="PRO_5010959855" description="Secreted protein" evidence="1">
    <location>
        <begin position="19"/>
        <end position="63"/>
    </location>
</feature>
<keyword evidence="4" id="KW-1185">Reference proteome</keyword>
<accession>B7Q433</accession>
<name>B7Q433_IXOSC</name>
<dbReference type="EMBL" id="ABJB010346707">
    <property type="status" value="NOT_ANNOTATED_CDS"/>
    <property type="molecule type" value="Genomic_DNA"/>
</dbReference>
<feature type="non-terminal residue" evidence="2">
    <location>
        <position position="63"/>
    </location>
</feature>
<keyword evidence="1" id="KW-0732">Signal</keyword>
<evidence type="ECO:0008006" key="5">
    <source>
        <dbReference type="Google" id="ProtNLM"/>
    </source>
</evidence>
<reference evidence="2 4" key="1">
    <citation type="submission" date="2008-03" db="EMBL/GenBank/DDBJ databases">
        <title>Annotation of Ixodes scapularis.</title>
        <authorList>
            <consortium name="Ixodes scapularis Genome Project Consortium"/>
            <person name="Caler E."/>
            <person name="Hannick L.I."/>
            <person name="Bidwell S."/>
            <person name="Joardar V."/>
            <person name="Thiagarajan M."/>
            <person name="Amedeo P."/>
            <person name="Galinsky K.J."/>
            <person name="Schobel S."/>
            <person name="Inman J."/>
            <person name="Hostetler J."/>
            <person name="Miller J."/>
            <person name="Hammond M."/>
            <person name="Megy K."/>
            <person name="Lawson D."/>
            <person name="Kodira C."/>
            <person name="Sutton G."/>
            <person name="Meyer J."/>
            <person name="Hill C.A."/>
            <person name="Birren B."/>
            <person name="Nene V."/>
            <person name="Collins F."/>
            <person name="Alarcon-Chaidez F."/>
            <person name="Wikel S."/>
            <person name="Strausberg R."/>
        </authorList>
    </citation>
    <scope>NUCLEOTIDE SEQUENCE [LARGE SCALE GENOMIC DNA]</scope>
    <source>
        <strain evidence="4">Wikel</strain>
        <strain evidence="2">Wikel colony</strain>
    </source>
</reference>
<evidence type="ECO:0000313" key="4">
    <source>
        <dbReference type="Proteomes" id="UP000001555"/>
    </source>
</evidence>
<feature type="non-terminal residue" evidence="2">
    <location>
        <position position="1"/>
    </location>
</feature>
<dbReference type="EMBL" id="ABJB010285817">
    <property type="status" value="NOT_ANNOTATED_CDS"/>
    <property type="molecule type" value="Genomic_DNA"/>
</dbReference>
<dbReference type="EnsemblMetazoa" id="ISCW011094-RA">
    <property type="protein sequence ID" value="ISCW011094-PA"/>
    <property type="gene ID" value="ISCW011094"/>
</dbReference>
<dbReference type="HOGENOM" id="CLU_2892447_0_0_1"/>
<dbReference type="EMBL" id="DS853260">
    <property type="protein sequence ID" value="EEC13608.1"/>
    <property type="molecule type" value="Genomic_DNA"/>
</dbReference>
<protein>
    <recommendedName>
        <fullName evidence="5">Secreted protein</fullName>
    </recommendedName>
</protein>